<evidence type="ECO:0000256" key="5">
    <source>
        <dbReference type="ARBA" id="ARBA00022989"/>
    </source>
</evidence>
<feature type="transmembrane region" description="Helical" evidence="7">
    <location>
        <begin position="318"/>
        <end position="344"/>
    </location>
</feature>
<feature type="transmembrane region" description="Helical" evidence="7">
    <location>
        <begin position="21"/>
        <end position="46"/>
    </location>
</feature>
<evidence type="ECO:0000256" key="2">
    <source>
        <dbReference type="ARBA" id="ARBA00022448"/>
    </source>
</evidence>
<keyword evidence="2" id="KW-0813">Transport</keyword>
<feature type="transmembrane region" description="Helical" evidence="7">
    <location>
        <begin position="356"/>
        <end position="379"/>
    </location>
</feature>
<feature type="transmembrane region" description="Helical" evidence="7">
    <location>
        <begin position="111"/>
        <end position="139"/>
    </location>
</feature>
<dbReference type="OrthoDB" id="4109786at2"/>
<dbReference type="EMBL" id="BCSX01000021">
    <property type="protein sequence ID" value="GAS88255.1"/>
    <property type="molecule type" value="Genomic_DNA"/>
</dbReference>
<evidence type="ECO:0000256" key="3">
    <source>
        <dbReference type="ARBA" id="ARBA00022475"/>
    </source>
</evidence>
<dbReference type="Pfam" id="PF07690">
    <property type="entry name" value="MFS_1"/>
    <property type="match status" value="1"/>
</dbReference>
<dbReference type="PANTHER" id="PTHR23517">
    <property type="entry name" value="RESISTANCE PROTEIN MDTM, PUTATIVE-RELATED-RELATED"/>
    <property type="match status" value="1"/>
</dbReference>
<organism evidence="9 10">
    <name type="scientific">Mycolicibacterium brisbanense</name>
    <dbReference type="NCBI Taxonomy" id="146020"/>
    <lineage>
        <taxon>Bacteria</taxon>
        <taxon>Bacillati</taxon>
        <taxon>Actinomycetota</taxon>
        <taxon>Actinomycetes</taxon>
        <taxon>Mycobacteriales</taxon>
        <taxon>Mycobacteriaceae</taxon>
        <taxon>Mycolicibacterium</taxon>
    </lineage>
</organism>
<dbReference type="Proteomes" id="UP000069620">
    <property type="component" value="Unassembled WGS sequence"/>
</dbReference>
<accession>A0A100VYD6</accession>
<dbReference type="PROSITE" id="PS50850">
    <property type="entry name" value="MFS"/>
    <property type="match status" value="1"/>
</dbReference>
<keyword evidence="10" id="KW-1185">Reference proteome</keyword>
<reference evidence="10" key="2">
    <citation type="submission" date="2016-02" db="EMBL/GenBank/DDBJ databases">
        <title>Draft genome sequence of five rapidly growing Mycobacterium species.</title>
        <authorList>
            <person name="Katahira K."/>
            <person name="Gotou Y."/>
            <person name="Iida K."/>
            <person name="Ogura Y."/>
            <person name="Hayashi T."/>
        </authorList>
    </citation>
    <scope>NUCLEOTIDE SEQUENCE [LARGE SCALE GENOMIC DNA]</scope>
    <source>
        <strain evidence="10">JCM15654</strain>
    </source>
</reference>
<evidence type="ECO:0000313" key="9">
    <source>
        <dbReference type="EMBL" id="GAS88255.1"/>
    </source>
</evidence>
<feature type="transmembrane region" description="Helical" evidence="7">
    <location>
        <begin position="256"/>
        <end position="277"/>
    </location>
</feature>
<keyword evidence="6 7" id="KW-0472">Membrane</keyword>
<evidence type="ECO:0000256" key="1">
    <source>
        <dbReference type="ARBA" id="ARBA00004651"/>
    </source>
</evidence>
<keyword evidence="5 7" id="KW-1133">Transmembrane helix</keyword>
<evidence type="ECO:0000256" key="7">
    <source>
        <dbReference type="SAM" id="Phobius"/>
    </source>
</evidence>
<comment type="subcellular location">
    <subcellularLocation>
        <location evidence="1">Cell membrane</location>
        <topology evidence="1">Multi-pass membrane protein</topology>
    </subcellularLocation>
</comment>
<feature type="transmembrane region" description="Helical" evidence="7">
    <location>
        <begin position="151"/>
        <end position="168"/>
    </location>
</feature>
<dbReference type="AlphaFoldDB" id="A0A100VYD6"/>
<protein>
    <recommendedName>
        <fullName evidence="8">Major facilitator superfamily (MFS) profile domain-containing protein</fullName>
    </recommendedName>
</protein>
<feature type="transmembrane region" description="Helical" evidence="7">
    <location>
        <begin position="174"/>
        <end position="197"/>
    </location>
</feature>
<feature type="transmembrane region" description="Helical" evidence="7">
    <location>
        <begin position="52"/>
        <end position="74"/>
    </location>
</feature>
<dbReference type="InterPro" id="IPR050171">
    <property type="entry name" value="MFS_Transporters"/>
</dbReference>
<dbReference type="InterPro" id="IPR011701">
    <property type="entry name" value="MFS"/>
</dbReference>
<dbReference type="STRING" id="146020.RMCB_2351"/>
<evidence type="ECO:0000256" key="4">
    <source>
        <dbReference type="ARBA" id="ARBA00022692"/>
    </source>
</evidence>
<dbReference type="PANTHER" id="PTHR23517:SF2">
    <property type="entry name" value="MULTIDRUG RESISTANCE PROTEIN MDTH"/>
    <property type="match status" value="1"/>
</dbReference>
<dbReference type="RefSeq" id="WP_062828887.1">
    <property type="nucleotide sequence ID" value="NZ_BCSX01000021.1"/>
</dbReference>
<evidence type="ECO:0000313" key="10">
    <source>
        <dbReference type="Proteomes" id="UP000069620"/>
    </source>
</evidence>
<sequence length="418" mass="42692">MTQTLDPVHGSHLIPRLPRPAAIVLAGDALSALGSGMSLPFMLVYLHQVRGIGIATAALALSTVALASFAGNPIGGCLSDRLGPRTALVAGLAFSATGAATLGWVTCAPMAFLAAVLLGLGNSISWPAFDALLATVVASTQRSAVFAVRHATLNAGIAVGALVAGLIVDVTRPVTFQVIYVIDAATFLLFVPLLLLVSVPRRTASPPTENGRPGFGAVLRDRLFLSVVGLSALVVTIGFSQYHAAFPGWATRDHGIPASALGICFAANAATVVVLQLPVLRALAGRTRTAAVCIACSCWAFAWMLALVSGHAGSGWSAIGGFIATMVVFGIAETTLAPTLTAIVNDLAPEDLRGRYNAVSALGWTTGFFVGPALSGLAFGTNHGTALMAVLIVASLLGAVWATRLGRRLPASANQIGT</sequence>
<dbReference type="GO" id="GO:0005886">
    <property type="term" value="C:plasma membrane"/>
    <property type="evidence" value="ECO:0007669"/>
    <property type="project" value="UniProtKB-SubCell"/>
</dbReference>
<proteinExistence type="predicted"/>
<gene>
    <name evidence="9" type="ORF">RMCB_2351</name>
</gene>
<feature type="domain" description="Major facilitator superfamily (MFS) profile" evidence="8">
    <location>
        <begin position="20"/>
        <end position="407"/>
    </location>
</feature>
<name>A0A100VYD6_9MYCO</name>
<feature type="transmembrane region" description="Helical" evidence="7">
    <location>
        <begin position="86"/>
        <end position="105"/>
    </location>
</feature>
<dbReference type="InterPro" id="IPR036259">
    <property type="entry name" value="MFS_trans_sf"/>
</dbReference>
<keyword evidence="4 7" id="KW-0812">Transmembrane</keyword>
<feature type="transmembrane region" description="Helical" evidence="7">
    <location>
        <begin position="223"/>
        <end position="244"/>
    </location>
</feature>
<dbReference type="GO" id="GO:0022857">
    <property type="term" value="F:transmembrane transporter activity"/>
    <property type="evidence" value="ECO:0007669"/>
    <property type="project" value="InterPro"/>
</dbReference>
<feature type="transmembrane region" description="Helical" evidence="7">
    <location>
        <begin position="289"/>
        <end position="312"/>
    </location>
</feature>
<keyword evidence="3" id="KW-1003">Cell membrane</keyword>
<reference evidence="10" key="1">
    <citation type="journal article" date="2016" name="Genome Announc.">
        <title>Draft Genome Sequences of Five Rapidly Growing Mycobacterium Species, M. thermoresistibile, M. fortuitum subsp. acetamidolyticum, M. canariasense, M. brisbanense, and M. novocastrense.</title>
        <authorList>
            <person name="Katahira K."/>
            <person name="Ogura Y."/>
            <person name="Gotoh Y."/>
            <person name="Hayashi T."/>
        </authorList>
    </citation>
    <scope>NUCLEOTIDE SEQUENCE [LARGE SCALE GENOMIC DNA]</scope>
    <source>
        <strain evidence="10">JCM15654</strain>
    </source>
</reference>
<evidence type="ECO:0000259" key="8">
    <source>
        <dbReference type="PROSITE" id="PS50850"/>
    </source>
</evidence>
<comment type="caution">
    <text evidence="9">The sequence shown here is derived from an EMBL/GenBank/DDBJ whole genome shotgun (WGS) entry which is preliminary data.</text>
</comment>
<dbReference type="Gene3D" id="1.20.1250.20">
    <property type="entry name" value="MFS general substrate transporter like domains"/>
    <property type="match status" value="1"/>
</dbReference>
<feature type="transmembrane region" description="Helical" evidence="7">
    <location>
        <begin position="385"/>
        <end position="402"/>
    </location>
</feature>
<dbReference type="InterPro" id="IPR020846">
    <property type="entry name" value="MFS_dom"/>
</dbReference>
<dbReference type="SUPFAM" id="SSF103473">
    <property type="entry name" value="MFS general substrate transporter"/>
    <property type="match status" value="1"/>
</dbReference>
<evidence type="ECO:0000256" key="6">
    <source>
        <dbReference type="ARBA" id="ARBA00023136"/>
    </source>
</evidence>